<feature type="signal peptide" evidence="1">
    <location>
        <begin position="1"/>
        <end position="16"/>
    </location>
</feature>
<sequence length="68" mass="7613">MKILCIFLIFIFTISCGPSGKQEKKQEELKKEKDNVTLFVVLARLHATPGNTYLLTAIRSPAVLYGNT</sequence>
<dbReference type="EMBL" id="SGJD01004435">
    <property type="protein sequence ID" value="KAB0391553.1"/>
    <property type="molecule type" value="Genomic_DNA"/>
</dbReference>
<comment type="caution">
    <text evidence="2">The sequence shown here is derived from an EMBL/GenBank/DDBJ whole genome shotgun (WGS) entry which is preliminary data.</text>
</comment>
<keyword evidence="3" id="KW-1185">Reference proteome</keyword>
<evidence type="ECO:0000313" key="3">
    <source>
        <dbReference type="Proteomes" id="UP000437017"/>
    </source>
</evidence>
<name>A0A643BUC2_BALPH</name>
<protein>
    <recommendedName>
        <fullName evidence="4">Lipoprotein</fullName>
    </recommendedName>
</protein>
<evidence type="ECO:0008006" key="4">
    <source>
        <dbReference type="Google" id="ProtNLM"/>
    </source>
</evidence>
<keyword evidence="1" id="KW-0732">Signal</keyword>
<evidence type="ECO:0000313" key="2">
    <source>
        <dbReference type="EMBL" id="KAB0391553.1"/>
    </source>
</evidence>
<evidence type="ECO:0000256" key="1">
    <source>
        <dbReference type="SAM" id="SignalP"/>
    </source>
</evidence>
<accession>A0A643BUC2</accession>
<gene>
    <name evidence="2" type="ORF">E2I00_005768</name>
</gene>
<dbReference type="PROSITE" id="PS51257">
    <property type="entry name" value="PROKAR_LIPOPROTEIN"/>
    <property type="match status" value="1"/>
</dbReference>
<organism evidence="2 3">
    <name type="scientific">Balaenoptera physalus</name>
    <name type="common">Fin whale</name>
    <name type="synonym">Balaena physalus</name>
    <dbReference type="NCBI Taxonomy" id="9770"/>
    <lineage>
        <taxon>Eukaryota</taxon>
        <taxon>Metazoa</taxon>
        <taxon>Chordata</taxon>
        <taxon>Craniata</taxon>
        <taxon>Vertebrata</taxon>
        <taxon>Euteleostomi</taxon>
        <taxon>Mammalia</taxon>
        <taxon>Eutheria</taxon>
        <taxon>Laurasiatheria</taxon>
        <taxon>Artiodactyla</taxon>
        <taxon>Whippomorpha</taxon>
        <taxon>Cetacea</taxon>
        <taxon>Mysticeti</taxon>
        <taxon>Balaenopteridae</taxon>
        <taxon>Balaenoptera</taxon>
    </lineage>
</organism>
<proteinExistence type="predicted"/>
<reference evidence="2 3" key="1">
    <citation type="journal article" date="2019" name="PLoS ONE">
        <title>Genomic analyses reveal an absence of contemporary introgressive admixture between fin whales and blue whales, despite known hybrids.</title>
        <authorList>
            <person name="Westbury M.V."/>
            <person name="Petersen B."/>
            <person name="Lorenzen E.D."/>
        </authorList>
    </citation>
    <scope>NUCLEOTIDE SEQUENCE [LARGE SCALE GENOMIC DNA]</scope>
    <source>
        <strain evidence="2">FinWhale-01</strain>
    </source>
</reference>
<feature type="chain" id="PRO_5024901065" description="Lipoprotein" evidence="1">
    <location>
        <begin position="17"/>
        <end position="68"/>
    </location>
</feature>
<dbReference type="Proteomes" id="UP000437017">
    <property type="component" value="Unassembled WGS sequence"/>
</dbReference>
<dbReference type="AlphaFoldDB" id="A0A643BUC2"/>